<dbReference type="RefSeq" id="XP_043015791.1">
    <property type="nucleotide sequence ID" value="XM_043147086.1"/>
</dbReference>
<dbReference type="OrthoDB" id="435275at2759"/>
<feature type="region of interest" description="Disordered" evidence="1">
    <location>
        <begin position="54"/>
        <end position="110"/>
    </location>
</feature>
<evidence type="ECO:0000256" key="1">
    <source>
        <dbReference type="SAM" id="MobiDB-lite"/>
    </source>
</evidence>
<dbReference type="EMBL" id="CM032181">
    <property type="protein sequence ID" value="KAG7099321.1"/>
    <property type="molecule type" value="Genomic_DNA"/>
</dbReference>
<feature type="compositionally biased region" description="Basic and acidic residues" evidence="1">
    <location>
        <begin position="54"/>
        <end position="86"/>
    </location>
</feature>
<evidence type="ECO:0000313" key="2">
    <source>
        <dbReference type="EMBL" id="KAG7099321.1"/>
    </source>
</evidence>
<dbReference type="KEGG" id="more:E1B28_001179"/>
<reference evidence="2" key="1">
    <citation type="journal article" date="2021" name="Genome Biol. Evol.">
        <title>The assembled and annotated genome of the fairy-ring fungus Marasmius oreades.</title>
        <authorList>
            <person name="Hiltunen M."/>
            <person name="Ament-Velasquez S.L."/>
            <person name="Johannesson H."/>
        </authorList>
    </citation>
    <scope>NUCLEOTIDE SEQUENCE</scope>
    <source>
        <strain evidence="2">03SP1</strain>
    </source>
</reference>
<evidence type="ECO:0000313" key="3">
    <source>
        <dbReference type="Proteomes" id="UP001049176"/>
    </source>
</evidence>
<name>A0A9P7V2V4_9AGAR</name>
<keyword evidence="3" id="KW-1185">Reference proteome</keyword>
<protein>
    <submittedName>
        <fullName evidence="2">Uncharacterized protein</fullName>
    </submittedName>
</protein>
<gene>
    <name evidence="2" type="ORF">E1B28_001179</name>
</gene>
<proteinExistence type="predicted"/>
<dbReference type="Proteomes" id="UP001049176">
    <property type="component" value="Chromosome 1"/>
</dbReference>
<sequence>MQTTSHTFTSVDKTARKIRASQVSSYERLWHTLDIWEERRELVETRLKPPIVTEKGDEELLRDKERPPGRSEATRVKIPQKHEAHTTSRLWTSPKERYEISKQGTNKEVN</sequence>
<organism evidence="2 3">
    <name type="scientific">Marasmius oreades</name>
    <name type="common">fairy-ring Marasmius</name>
    <dbReference type="NCBI Taxonomy" id="181124"/>
    <lineage>
        <taxon>Eukaryota</taxon>
        <taxon>Fungi</taxon>
        <taxon>Dikarya</taxon>
        <taxon>Basidiomycota</taxon>
        <taxon>Agaricomycotina</taxon>
        <taxon>Agaricomycetes</taxon>
        <taxon>Agaricomycetidae</taxon>
        <taxon>Agaricales</taxon>
        <taxon>Marasmiineae</taxon>
        <taxon>Marasmiaceae</taxon>
        <taxon>Marasmius</taxon>
    </lineage>
</organism>
<comment type="caution">
    <text evidence="2">The sequence shown here is derived from an EMBL/GenBank/DDBJ whole genome shotgun (WGS) entry which is preliminary data.</text>
</comment>
<accession>A0A9P7V2V4</accession>
<dbReference type="AlphaFoldDB" id="A0A9P7V2V4"/>
<dbReference type="GeneID" id="66070255"/>